<feature type="domain" description="4Fe-4S Mo/W bis-MGD-type" evidence="5">
    <location>
        <begin position="57"/>
        <end position="113"/>
    </location>
</feature>
<dbReference type="InterPro" id="IPR009010">
    <property type="entry name" value="Asp_de-COase-like_dom_sf"/>
</dbReference>
<organism evidence="6 7">
    <name type="scientific">Pseudonocardia halophobica</name>
    <dbReference type="NCBI Taxonomy" id="29401"/>
    <lineage>
        <taxon>Bacteria</taxon>
        <taxon>Bacillati</taxon>
        <taxon>Actinomycetota</taxon>
        <taxon>Actinomycetes</taxon>
        <taxon>Pseudonocardiales</taxon>
        <taxon>Pseudonocardiaceae</taxon>
        <taxon>Pseudonocardia</taxon>
    </lineage>
</organism>
<dbReference type="Pfam" id="PF00384">
    <property type="entry name" value="Molybdopterin"/>
    <property type="match status" value="1"/>
</dbReference>
<keyword evidence="4" id="KW-0411">Iron-sulfur</keyword>
<evidence type="ECO:0000256" key="3">
    <source>
        <dbReference type="ARBA" id="ARBA00023004"/>
    </source>
</evidence>
<proteinExistence type="inferred from homology"/>
<keyword evidence="7" id="KW-1185">Reference proteome</keyword>
<dbReference type="GO" id="GO:0043546">
    <property type="term" value="F:molybdopterin cofactor binding"/>
    <property type="evidence" value="ECO:0007669"/>
    <property type="project" value="InterPro"/>
</dbReference>
<dbReference type="EMBL" id="BSFQ01000025">
    <property type="protein sequence ID" value="GLL13782.1"/>
    <property type="molecule type" value="Genomic_DNA"/>
</dbReference>
<evidence type="ECO:0000256" key="1">
    <source>
        <dbReference type="ARBA" id="ARBA00010312"/>
    </source>
</evidence>
<gene>
    <name evidence="6" type="ORF">GCM10017577_49260</name>
</gene>
<dbReference type="GO" id="GO:0046872">
    <property type="term" value="F:metal ion binding"/>
    <property type="evidence" value="ECO:0007669"/>
    <property type="project" value="UniProtKB-KW"/>
</dbReference>
<dbReference type="InterPro" id="IPR050612">
    <property type="entry name" value="Prok_Mopterin_Oxidored"/>
</dbReference>
<keyword evidence="2" id="KW-0479">Metal-binding</keyword>
<keyword evidence="3" id="KW-0408">Iron</keyword>
<evidence type="ECO:0000256" key="2">
    <source>
        <dbReference type="ARBA" id="ARBA00022723"/>
    </source>
</evidence>
<dbReference type="Proteomes" id="UP001143463">
    <property type="component" value="Unassembled WGS sequence"/>
</dbReference>
<evidence type="ECO:0000313" key="6">
    <source>
        <dbReference type="EMBL" id="GLL13782.1"/>
    </source>
</evidence>
<comment type="caution">
    <text evidence="6">The sequence shown here is derived from an EMBL/GenBank/DDBJ whole genome shotgun (WGS) entry which is preliminary data.</text>
</comment>
<dbReference type="Gene3D" id="3.40.228.10">
    <property type="entry name" value="Dimethylsulfoxide Reductase, domain 2"/>
    <property type="match status" value="1"/>
</dbReference>
<evidence type="ECO:0000256" key="4">
    <source>
        <dbReference type="ARBA" id="ARBA00023014"/>
    </source>
</evidence>
<dbReference type="SUPFAM" id="SSF50692">
    <property type="entry name" value="ADC-like"/>
    <property type="match status" value="1"/>
</dbReference>
<comment type="similarity">
    <text evidence="1">Belongs to the prokaryotic molybdopterin-containing oxidoreductase family.</text>
</comment>
<name>A0A9W6NYR3_9PSEU</name>
<dbReference type="Gene3D" id="2.20.25.90">
    <property type="entry name" value="ADC-like domains"/>
    <property type="match status" value="1"/>
</dbReference>
<dbReference type="SMART" id="SM00926">
    <property type="entry name" value="Molybdop_Fe4S4"/>
    <property type="match status" value="1"/>
</dbReference>
<dbReference type="Pfam" id="PF04879">
    <property type="entry name" value="Molybdop_Fe4S4"/>
    <property type="match status" value="1"/>
</dbReference>
<evidence type="ECO:0000259" key="5">
    <source>
        <dbReference type="PROSITE" id="PS51669"/>
    </source>
</evidence>
<dbReference type="InterPro" id="IPR006963">
    <property type="entry name" value="Mopterin_OxRdtase_4Fe-4S_dom"/>
</dbReference>
<dbReference type="InterPro" id="IPR006656">
    <property type="entry name" value="Mopterin_OxRdtase"/>
</dbReference>
<dbReference type="PANTHER" id="PTHR43742">
    <property type="entry name" value="TRIMETHYLAMINE-N-OXIDE REDUCTASE"/>
    <property type="match status" value="1"/>
</dbReference>
<evidence type="ECO:0000313" key="7">
    <source>
        <dbReference type="Proteomes" id="UP001143463"/>
    </source>
</evidence>
<sequence>MSMIRREISITESYLISGFAGRGMRTIIRDPAPHLSRATLPITFRFLDAEGAGMSGERRTATYCRVCEPACGLVATVRDGELVALEPDRDHPVSRGFACRKGMAGAAIHADPDRLDHPLHRFDGEAEVRSWDDAVGGIAATLTSLLDEYGPESIGLYMGNPASFNSQIGIGTPELFARLGVTRVFNSATQDCSNKFAAATAMFGTSALHALPDLRRTEALLLLGSNWRVSKGSFLVVPNAYRELADAAARGARIWFVNPRDTETAGPRTGETVPIKPDTDVYLLAALIHEIDRTCGFDPVADEQGAHLDELRAFVADYPPERVAEVCGVPADRIRGIARDFAAAPRAAAHMSTGVNMGRQGMLAYWLMTMLVLVTGNLDREGGNIPGREVYPAARKARGDLARDVVDGEFGPMRRGHLPGALLADYVLDAEQPIRALVVIAGNPLLTIPGEERLRKAFEALELLVVIDLYPNATGEYADWLLPAADMYERADVNVATLGMAASTFVQWTPAVVPPRHERREEWWILARIAQEMGLPSVLDAEDPETARWSRVDHMLAAGGLTREQVTSRSHGLPVGDAEPGSLFARHIQTTDGRVDCRPAAFDAAIARCARIFAELATEKPDQLKLISRRDAKAQNSWYANVPEMKRGPRDRNPLTLNPDDATRLGLSPGDEAVVRSAWGEVRATVALDPGLREGVVAMEHGWGLQPGLRLSRERPGVNVNRLMPHGPGSYEPESNMARLTGIPVEVRPLRLPLEPSVV</sequence>
<dbReference type="GO" id="GO:0051536">
    <property type="term" value="F:iron-sulfur cluster binding"/>
    <property type="evidence" value="ECO:0007669"/>
    <property type="project" value="UniProtKB-KW"/>
</dbReference>
<accession>A0A9W6NYR3</accession>
<protein>
    <submittedName>
        <fullName evidence="6">Formate dehydrogenase</fullName>
    </submittedName>
</protein>
<dbReference type="Pfam" id="PF01568">
    <property type="entry name" value="Molydop_binding"/>
    <property type="match status" value="1"/>
</dbReference>
<dbReference type="Gene3D" id="2.40.40.20">
    <property type="match status" value="1"/>
</dbReference>
<dbReference type="InterPro" id="IPR006657">
    <property type="entry name" value="MoPterin_dinucl-bd_dom"/>
</dbReference>
<dbReference type="PROSITE" id="PS51669">
    <property type="entry name" value="4FE4S_MOW_BIS_MGD"/>
    <property type="match status" value="1"/>
</dbReference>
<dbReference type="Gene3D" id="3.40.50.740">
    <property type="match status" value="1"/>
</dbReference>
<reference evidence="6" key="2">
    <citation type="submission" date="2023-01" db="EMBL/GenBank/DDBJ databases">
        <authorList>
            <person name="Sun Q."/>
            <person name="Evtushenko L."/>
        </authorList>
    </citation>
    <scope>NUCLEOTIDE SEQUENCE</scope>
    <source>
        <strain evidence="6">VKM Ac-1069</strain>
    </source>
</reference>
<dbReference type="GO" id="GO:0016491">
    <property type="term" value="F:oxidoreductase activity"/>
    <property type="evidence" value="ECO:0007669"/>
    <property type="project" value="InterPro"/>
</dbReference>
<dbReference type="SUPFAM" id="SSF53706">
    <property type="entry name" value="Formate dehydrogenase/DMSO reductase, domains 1-3"/>
    <property type="match status" value="1"/>
</dbReference>
<dbReference type="PANTHER" id="PTHR43742:SF2">
    <property type="entry name" value="ASSIMILATORY NITRATE REDUCTASE CATALYTIC SUBUNIT"/>
    <property type="match status" value="1"/>
</dbReference>
<reference evidence="6" key="1">
    <citation type="journal article" date="2014" name="Int. J. Syst. Evol. Microbiol.">
        <title>Complete genome sequence of Corynebacterium casei LMG S-19264T (=DSM 44701T), isolated from a smear-ripened cheese.</title>
        <authorList>
            <consortium name="US DOE Joint Genome Institute (JGI-PGF)"/>
            <person name="Walter F."/>
            <person name="Albersmeier A."/>
            <person name="Kalinowski J."/>
            <person name="Ruckert C."/>
        </authorList>
    </citation>
    <scope>NUCLEOTIDE SEQUENCE</scope>
    <source>
        <strain evidence="6">VKM Ac-1069</strain>
    </source>
</reference>
<dbReference type="AlphaFoldDB" id="A0A9W6NYR3"/>